<dbReference type="AlphaFoldDB" id="A0A4U8YY17"/>
<gene>
    <name evidence="1" type="ORF">MTUNDRAET4_0999</name>
</gene>
<name>A0A4U8YY17_METTU</name>
<sequence length="83" mass="8755">MRGRVILEALREAFMIALCALTTLALLAGFALALLTFASGRASSSCPSAHSPARNILPHAGRAFVRFDPLSETCLLSGETHDA</sequence>
<dbReference type="RefSeq" id="WP_134487507.1">
    <property type="nucleotide sequence ID" value="NZ_CP139089.1"/>
</dbReference>
<evidence type="ECO:0000313" key="2">
    <source>
        <dbReference type="Proteomes" id="UP000294360"/>
    </source>
</evidence>
<evidence type="ECO:0000313" key="1">
    <source>
        <dbReference type="EMBL" id="VFU07892.1"/>
    </source>
</evidence>
<dbReference type="Proteomes" id="UP000294360">
    <property type="component" value="Chromosome"/>
</dbReference>
<reference evidence="1 2" key="1">
    <citation type="submission" date="2019-03" db="EMBL/GenBank/DDBJ databases">
        <authorList>
            <person name="Kox A.R. M."/>
        </authorList>
    </citation>
    <scope>NUCLEOTIDE SEQUENCE [LARGE SCALE GENOMIC DNA]</scope>
    <source>
        <strain evidence="1">MTUNDRAET4 annotated genome</strain>
    </source>
</reference>
<proteinExistence type="predicted"/>
<dbReference type="KEGG" id="mtun:MTUNDRAET4_0999"/>
<protein>
    <submittedName>
        <fullName evidence="1">Uncharacterized protein</fullName>
    </submittedName>
</protein>
<dbReference type="EMBL" id="LR536450">
    <property type="protein sequence ID" value="VFU07892.1"/>
    <property type="molecule type" value="Genomic_DNA"/>
</dbReference>
<organism evidence="1 2">
    <name type="scientific">Methylocella tundrae</name>
    <dbReference type="NCBI Taxonomy" id="227605"/>
    <lineage>
        <taxon>Bacteria</taxon>
        <taxon>Pseudomonadati</taxon>
        <taxon>Pseudomonadota</taxon>
        <taxon>Alphaproteobacteria</taxon>
        <taxon>Hyphomicrobiales</taxon>
        <taxon>Beijerinckiaceae</taxon>
        <taxon>Methylocella</taxon>
    </lineage>
</organism>
<accession>A0A4U8YY17</accession>